<dbReference type="Pfam" id="PF00227">
    <property type="entry name" value="Proteasome"/>
    <property type="match status" value="1"/>
</dbReference>
<keyword evidence="1 4" id="KW-0963">Cytoplasm</keyword>
<keyword evidence="4" id="KW-0539">Nucleus</keyword>
<dbReference type="InterPro" id="IPR029055">
    <property type="entry name" value="Ntn_hydrolases_N"/>
</dbReference>
<comment type="function">
    <text evidence="4">Component of the proteasome, a multicatalytic proteinase complex which is characterized by its ability to cleave peptides with Arg, Phe, Tyr, Leu, and Glu adjacent to the leaving group at neutral or slightly basic pH. The proteasome has an ATP-dependent proteolytic activity.</text>
</comment>
<evidence type="ECO:0000256" key="3">
    <source>
        <dbReference type="ARBA" id="ARBA00026071"/>
    </source>
</evidence>
<dbReference type="SUPFAM" id="SSF56235">
    <property type="entry name" value="N-terminal nucleophile aminohydrolases (Ntn hydrolases)"/>
    <property type="match status" value="1"/>
</dbReference>
<dbReference type="InterPro" id="IPR016050">
    <property type="entry name" value="Proteasome_bsu_CS"/>
</dbReference>
<comment type="similarity">
    <text evidence="4">Belongs to the peptidase T1B family.</text>
</comment>
<sequence>MDSLIGIKGKDFVLIASDMASSSSVILIKDNEDKFYEINDQLILAYSGDQGDCFRTCAFVAEKIKFDTLHNSITPTPKLVANVMQRCVHEALRKNPLKTGCLVAGKDEKEFSLYAMDIYGAIYSDKYASVGYSSYFTYGILDQEYHSDLTQEEAINIIQKCVNVMKERFVLDLSKFMVKIVTNSGIETRTIVPTQ</sequence>
<evidence type="ECO:0000256" key="2">
    <source>
        <dbReference type="ARBA" id="ARBA00022942"/>
    </source>
</evidence>
<accession>A0ABQ7HZ56</accession>
<evidence type="ECO:0000256" key="1">
    <source>
        <dbReference type="ARBA" id="ARBA00022490"/>
    </source>
</evidence>
<comment type="caution">
    <text evidence="5">The sequence shown here is derived from an EMBL/GenBank/DDBJ whole genome shotgun (WGS) entry which is preliminary data.</text>
</comment>
<comment type="subunit">
    <text evidence="3">The 26S proteasome consists of a 20S proteasome core and two 19S regulatory subunits. The 20S proteasome core is composed of 28 subunits that are arranged in four stacked rings, resulting in a barrel-shaped structure. The two end rings are each formed by seven alpha subunits, and the two central rings are each formed by seven beta subunits. The catalytic chamber with the active sites is on the inside of the barrel.</text>
</comment>
<reference evidence="5 6" key="1">
    <citation type="submission" date="2019-01" db="EMBL/GenBank/DDBJ databases">
        <title>Genomes sequencing and comparative genomics of infectious freshwater microsporidia, Cucumispora dikerogammari and Thelohania contejeani.</title>
        <authorList>
            <person name="Cormier A."/>
            <person name="Giraud I."/>
            <person name="Wattier R."/>
            <person name="Teixeira M."/>
            <person name="Grandjean F."/>
            <person name="Rigaud T."/>
            <person name="Cordaux R."/>
        </authorList>
    </citation>
    <scope>NUCLEOTIDE SEQUENCE [LARGE SCALE GENOMIC DNA]</scope>
    <source>
        <strain evidence="5">T1</strain>
        <tissue evidence="5">Spores</tissue>
    </source>
</reference>
<evidence type="ECO:0000313" key="6">
    <source>
        <dbReference type="Proteomes" id="UP001516464"/>
    </source>
</evidence>
<dbReference type="PANTHER" id="PTHR32194:SF2">
    <property type="entry name" value="PROTEASOME SUBUNIT BETA TYPE-1"/>
    <property type="match status" value="1"/>
</dbReference>
<dbReference type="PROSITE" id="PS00854">
    <property type="entry name" value="PROTEASOME_BETA_1"/>
    <property type="match status" value="1"/>
</dbReference>
<dbReference type="GO" id="GO:0000502">
    <property type="term" value="C:proteasome complex"/>
    <property type="evidence" value="ECO:0007669"/>
    <property type="project" value="UniProtKB-KW"/>
</dbReference>
<dbReference type="PANTHER" id="PTHR32194">
    <property type="entry name" value="METALLOPROTEASE TLDD"/>
    <property type="match status" value="1"/>
</dbReference>
<comment type="subcellular location">
    <subcellularLocation>
        <location evidence="4">Cytoplasm</location>
    </subcellularLocation>
    <subcellularLocation>
        <location evidence="4">Nucleus</location>
    </subcellularLocation>
</comment>
<dbReference type="InterPro" id="IPR023333">
    <property type="entry name" value="Proteasome_suB-type"/>
</dbReference>
<proteinExistence type="inferred from homology"/>
<evidence type="ECO:0000313" key="5">
    <source>
        <dbReference type="EMBL" id="KAF7683441.1"/>
    </source>
</evidence>
<name>A0ABQ7HZ56_9MICR</name>
<protein>
    <recommendedName>
        <fullName evidence="4">Proteasome subunit beta</fullName>
    </recommendedName>
</protein>
<dbReference type="InterPro" id="IPR001353">
    <property type="entry name" value="Proteasome_sua/b"/>
</dbReference>
<dbReference type="Proteomes" id="UP001516464">
    <property type="component" value="Unassembled WGS sequence"/>
</dbReference>
<comment type="subunit">
    <text evidence="4">Component of the proteasome complex.</text>
</comment>
<keyword evidence="2 4" id="KW-0647">Proteasome</keyword>
<keyword evidence="6" id="KW-1185">Reference proteome</keyword>
<dbReference type="Gene3D" id="3.60.20.10">
    <property type="entry name" value="Glutamine Phosphoribosylpyrophosphate, subunit 1, domain 1"/>
    <property type="match status" value="1"/>
</dbReference>
<gene>
    <name evidence="5" type="primary">PRE1</name>
    <name evidence="5" type="ORF">TCON_1358</name>
</gene>
<dbReference type="EMBL" id="SBIQ01000087">
    <property type="protein sequence ID" value="KAF7683441.1"/>
    <property type="molecule type" value="Genomic_DNA"/>
</dbReference>
<evidence type="ECO:0000256" key="4">
    <source>
        <dbReference type="RuleBase" id="RU004203"/>
    </source>
</evidence>
<organism evidence="5 6">
    <name type="scientific">Astathelohania contejeani</name>
    <dbReference type="NCBI Taxonomy" id="164912"/>
    <lineage>
        <taxon>Eukaryota</taxon>
        <taxon>Fungi</taxon>
        <taxon>Fungi incertae sedis</taxon>
        <taxon>Microsporidia</taxon>
        <taxon>Astathelohaniidae</taxon>
        <taxon>Astathelohania</taxon>
    </lineage>
</organism>